<accession>A0ABV5CRT1</accession>
<sequence>LRPAAPPAADVPVIEAGPGRGIPAPRRAGTLAPAVSGGPADHPVVPTPAARRRRDRMALALALVPLALVLLEGVNRTPHPPAPPAPLALRDVAEPLLILPPEGIAELHYMLWSTDGFPRIANGLAAHVPQTQAQTRTMTVSFPDAASIDYLRGLGVRTVVVLPGYLPGTGWQDMLDRPIDGLPVCAYGRRAARLPARHRLAGHAGPPDRRPSGHPRGGRRRGALPARGQVTHRSPKRHPTVAVQCRRAASPPGAGVMVLAP</sequence>
<reference evidence="2 3" key="1">
    <citation type="submission" date="2024-04" db="EMBL/GenBank/DDBJ databases">
        <title>Polymorphospora sp. isolated from Baiyangdian Lake in Xiong'an New Area.</title>
        <authorList>
            <person name="Zhang X."/>
            <person name="Liu J."/>
        </authorList>
    </citation>
    <scope>NUCLEOTIDE SEQUENCE [LARGE SCALE GENOMIC DNA]</scope>
    <source>
        <strain evidence="2 3">2-325</strain>
    </source>
</reference>
<protein>
    <submittedName>
        <fullName evidence="2">Uncharacterized protein</fullName>
    </submittedName>
</protein>
<evidence type="ECO:0000313" key="2">
    <source>
        <dbReference type="EMBL" id="MFB6394719.1"/>
    </source>
</evidence>
<organism evidence="2 3">
    <name type="scientific">Polymorphospora lycopeni</name>
    <dbReference type="NCBI Taxonomy" id="3140240"/>
    <lineage>
        <taxon>Bacteria</taxon>
        <taxon>Bacillati</taxon>
        <taxon>Actinomycetota</taxon>
        <taxon>Actinomycetes</taxon>
        <taxon>Micromonosporales</taxon>
        <taxon>Micromonosporaceae</taxon>
        <taxon>Polymorphospora</taxon>
    </lineage>
</organism>
<feature type="compositionally biased region" description="Basic residues" evidence="1">
    <location>
        <begin position="212"/>
        <end position="222"/>
    </location>
</feature>
<feature type="non-terminal residue" evidence="2">
    <location>
        <position position="1"/>
    </location>
</feature>
<evidence type="ECO:0000313" key="3">
    <source>
        <dbReference type="Proteomes" id="UP001582793"/>
    </source>
</evidence>
<name>A0ABV5CRT1_9ACTN</name>
<keyword evidence="3" id="KW-1185">Reference proteome</keyword>
<comment type="caution">
    <text evidence="2">The sequence shown here is derived from an EMBL/GenBank/DDBJ whole genome shotgun (WGS) entry which is preliminary data.</text>
</comment>
<feature type="region of interest" description="Disordered" evidence="1">
    <location>
        <begin position="197"/>
        <end position="261"/>
    </location>
</feature>
<proteinExistence type="predicted"/>
<feature type="region of interest" description="Disordered" evidence="1">
    <location>
        <begin position="1"/>
        <end position="44"/>
    </location>
</feature>
<gene>
    <name evidence="2" type="ORF">AAFH96_16625</name>
</gene>
<dbReference type="Proteomes" id="UP001582793">
    <property type="component" value="Unassembled WGS sequence"/>
</dbReference>
<dbReference type="EMBL" id="JBCGDC010000042">
    <property type="protein sequence ID" value="MFB6394719.1"/>
    <property type="molecule type" value="Genomic_DNA"/>
</dbReference>
<evidence type="ECO:0000256" key="1">
    <source>
        <dbReference type="SAM" id="MobiDB-lite"/>
    </source>
</evidence>